<dbReference type="InterPro" id="IPR027417">
    <property type="entry name" value="P-loop_NTPase"/>
</dbReference>
<keyword evidence="4" id="KW-0812">Transmembrane</keyword>
<gene>
    <name evidence="10" type="ORF">SDC9_157409</name>
</gene>
<keyword evidence="8" id="KW-0472">Membrane</keyword>
<evidence type="ECO:0000256" key="2">
    <source>
        <dbReference type="ARBA" id="ARBA00022448"/>
    </source>
</evidence>
<evidence type="ECO:0000256" key="5">
    <source>
        <dbReference type="ARBA" id="ARBA00022741"/>
    </source>
</evidence>
<organism evidence="10">
    <name type="scientific">bioreactor metagenome</name>
    <dbReference type="NCBI Taxonomy" id="1076179"/>
    <lineage>
        <taxon>unclassified sequences</taxon>
        <taxon>metagenomes</taxon>
        <taxon>ecological metagenomes</taxon>
    </lineage>
</organism>
<dbReference type="GO" id="GO:0016887">
    <property type="term" value="F:ATP hydrolysis activity"/>
    <property type="evidence" value="ECO:0007669"/>
    <property type="project" value="InterPro"/>
</dbReference>
<comment type="subcellular location">
    <subcellularLocation>
        <location evidence="1">Cell membrane</location>
        <topology evidence="1">Multi-pass membrane protein</topology>
    </subcellularLocation>
</comment>
<evidence type="ECO:0000313" key="10">
    <source>
        <dbReference type="EMBL" id="MPN10116.1"/>
    </source>
</evidence>
<evidence type="ECO:0000256" key="4">
    <source>
        <dbReference type="ARBA" id="ARBA00022692"/>
    </source>
</evidence>
<dbReference type="GO" id="GO:0015421">
    <property type="term" value="F:ABC-type oligopeptide transporter activity"/>
    <property type="evidence" value="ECO:0007669"/>
    <property type="project" value="TreeGrafter"/>
</dbReference>
<feature type="domain" description="ABC transporter" evidence="9">
    <location>
        <begin position="36"/>
        <end position="268"/>
    </location>
</feature>
<name>A0A645F922_9ZZZZ</name>
<dbReference type="PANTHER" id="PTHR43394">
    <property type="entry name" value="ATP-DEPENDENT PERMEASE MDL1, MITOCHONDRIAL"/>
    <property type="match status" value="1"/>
</dbReference>
<keyword evidence="6 10" id="KW-0067">ATP-binding</keyword>
<sequence length="272" mass="30819">MPSAKRFFEFLDMERERDYLPNEAYTQEIKKVKGAIKFENVSFSYNEGSKILDGASFEIKAGERVALIGPNGSGKSTIINLLQRMYDPANGRILIDGVDINCIKLKEYRSLIACVNQNTYIFNGSIKDNITMFTDEDTLMMDKAAQAAYIYDFIKNLQNKYDAKVGKNGMMLSGGQRQKIAIARAFYKDSQILIFDEALSNCDLESESKIIDAIKKSYNKTIIFITHNMAVLKNMDRILYLENGYIKEIKPIEDLVSRTDNALKAIGKDETA</sequence>
<reference evidence="10" key="1">
    <citation type="submission" date="2019-08" db="EMBL/GenBank/DDBJ databases">
        <authorList>
            <person name="Kucharzyk K."/>
            <person name="Murdoch R.W."/>
            <person name="Higgins S."/>
            <person name="Loffler F."/>
        </authorList>
    </citation>
    <scope>NUCLEOTIDE SEQUENCE</scope>
</reference>
<keyword evidence="2" id="KW-0813">Transport</keyword>
<proteinExistence type="predicted"/>
<dbReference type="SUPFAM" id="SSF52540">
    <property type="entry name" value="P-loop containing nucleoside triphosphate hydrolases"/>
    <property type="match status" value="1"/>
</dbReference>
<dbReference type="InterPro" id="IPR017871">
    <property type="entry name" value="ABC_transporter-like_CS"/>
</dbReference>
<evidence type="ECO:0000256" key="1">
    <source>
        <dbReference type="ARBA" id="ARBA00004651"/>
    </source>
</evidence>
<dbReference type="GO" id="GO:0005524">
    <property type="term" value="F:ATP binding"/>
    <property type="evidence" value="ECO:0007669"/>
    <property type="project" value="UniProtKB-KW"/>
</dbReference>
<evidence type="ECO:0000256" key="7">
    <source>
        <dbReference type="ARBA" id="ARBA00022989"/>
    </source>
</evidence>
<accession>A0A645F922</accession>
<evidence type="ECO:0000259" key="9">
    <source>
        <dbReference type="PROSITE" id="PS50893"/>
    </source>
</evidence>
<keyword evidence="7" id="KW-1133">Transmembrane helix</keyword>
<dbReference type="EMBL" id="VSSQ01056259">
    <property type="protein sequence ID" value="MPN10116.1"/>
    <property type="molecule type" value="Genomic_DNA"/>
</dbReference>
<dbReference type="PROSITE" id="PS50893">
    <property type="entry name" value="ABC_TRANSPORTER_2"/>
    <property type="match status" value="1"/>
</dbReference>
<dbReference type="InterPro" id="IPR003439">
    <property type="entry name" value="ABC_transporter-like_ATP-bd"/>
</dbReference>
<evidence type="ECO:0000256" key="6">
    <source>
        <dbReference type="ARBA" id="ARBA00022840"/>
    </source>
</evidence>
<keyword evidence="5" id="KW-0547">Nucleotide-binding</keyword>
<dbReference type="Gene3D" id="3.40.50.300">
    <property type="entry name" value="P-loop containing nucleotide triphosphate hydrolases"/>
    <property type="match status" value="1"/>
</dbReference>
<evidence type="ECO:0000256" key="3">
    <source>
        <dbReference type="ARBA" id="ARBA00022475"/>
    </source>
</evidence>
<dbReference type="InterPro" id="IPR036640">
    <property type="entry name" value="ABC1_TM_sf"/>
</dbReference>
<dbReference type="AlphaFoldDB" id="A0A645F922"/>
<dbReference type="InterPro" id="IPR003593">
    <property type="entry name" value="AAA+_ATPase"/>
</dbReference>
<comment type="caution">
    <text evidence="10">The sequence shown here is derived from an EMBL/GenBank/DDBJ whole genome shotgun (WGS) entry which is preliminary data.</text>
</comment>
<dbReference type="FunFam" id="3.40.50.300:FF:000299">
    <property type="entry name" value="ABC transporter ATP-binding protein/permease"/>
    <property type="match status" value="1"/>
</dbReference>
<dbReference type="Gene3D" id="1.20.1560.10">
    <property type="entry name" value="ABC transporter type 1, transmembrane domain"/>
    <property type="match status" value="1"/>
</dbReference>
<dbReference type="PROSITE" id="PS00211">
    <property type="entry name" value="ABC_TRANSPORTER_1"/>
    <property type="match status" value="1"/>
</dbReference>
<dbReference type="GO" id="GO:0005886">
    <property type="term" value="C:plasma membrane"/>
    <property type="evidence" value="ECO:0007669"/>
    <property type="project" value="UniProtKB-SubCell"/>
</dbReference>
<evidence type="ECO:0000256" key="8">
    <source>
        <dbReference type="ARBA" id="ARBA00023136"/>
    </source>
</evidence>
<keyword evidence="3" id="KW-1003">Cell membrane</keyword>
<dbReference type="SMART" id="SM00382">
    <property type="entry name" value="AAA"/>
    <property type="match status" value="1"/>
</dbReference>
<dbReference type="Pfam" id="PF00005">
    <property type="entry name" value="ABC_tran"/>
    <property type="match status" value="1"/>
</dbReference>
<dbReference type="InterPro" id="IPR039421">
    <property type="entry name" value="Type_1_exporter"/>
</dbReference>
<dbReference type="PANTHER" id="PTHR43394:SF1">
    <property type="entry name" value="ATP-BINDING CASSETTE SUB-FAMILY B MEMBER 10, MITOCHONDRIAL"/>
    <property type="match status" value="1"/>
</dbReference>
<protein>
    <submittedName>
        <fullName evidence="10">Putative ABC transporter ATP-binding protein</fullName>
    </submittedName>
</protein>